<keyword evidence="5 11" id="KW-1133">Transmembrane helix</keyword>
<dbReference type="AlphaFoldDB" id="S4RZH2"/>
<evidence type="ECO:0000256" key="8">
    <source>
        <dbReference type="ARBA" id="ARBA00023180"/>
    </source>
</evidence>
<accession>S4RZH2</accession>
<dbReference type="GO" id="GO:0012505">
    <property type="term" value="C:endomembrane system"/>
    <property type="evidence" value="ECO:0007669"/>
    <property type="project" value="UniProtKB-SubCell"/>
</dbReference>
<evidence type="ECO:0000256" key="6">
    <source>
        <dbReference type="ARBA" id="ARBA00023136"/>
    </source>
</evidence>
<evidence type="ECO:0000256" key="4">
    <source>
        <dbReference type="ARBA" id="ARBA00022729"/>
    </source>
</evidence>
<feature type="domain" description="Ig-like" evidence="12">
    <location>
        <begin position="158"/>
        <end position="244"/>
    </location>
</feature>
<evidence type="ECO:0000256" key="10">
    <source>
        <dbReference type="ARBA" id="ARBA00046288"/>
    </source>
</evidence>
<dbReference type="Gene3D" id="2.60.40.10">
    <property type="entry name" value="Immunoglobulins"/>
    <property type="match status" value="2"/>
</dbReference>
<dbReference type="Pfam" id="PF07686">
    <property type="entry name" value="V-set"/>
    <property type="match status" value="1"/>
</dbReference>
<evidence type="ECO:0000256" key="1">
    <source>
        <dbReference type="ARBA" id="ARBA00004496"/>
    </source>
</evidence>
<dbReference type="PROSITE" id="PS50835">
    <property type="entry name" value="IG_LIKE"/>
    <property type="match status" value="1"/>
</dbReference>
<dbReference type="HOGENOM" id="CLU_058570_0_0_1"/>
<dbReference type="InterPro" id="IPR052280">
    <property type="entry name" value="HEPACAM_domain"/>
</dbReference>
<proteinExistence type="predicted"/>
<dbReference type="STRING" id="7757.ENSPMAP00000010613"/>
<dbReference type="GO" id="GO:0005737">
    <property type="term" value="C:cytoplasm"/>
    <property type="evidence" value="ECO:0007669"/>
    <property type="project" value="UniProtKB-SubCell"/>
</dbReference>
<evidence type="ECO:0000256" key="11">
    <source>
        <dbReference type="SAM" id="Phobius"/>
    </source>
</evidence>
<comment type="subcellular location">
    <subcellularLocation>
        <location evidence="1">Cytoplasm</location>
    </subcellularLocation>
    <subcellularLocation>
        <location evidence="10">Endomembrane system</location>
        <topology evidence="10">Single-pass type I membrane protein</topology>
    </subcellularLocation>
</comment>
<evidence type="ECO:0000256" key="7">
    <source>
        <dbReference type="ARBA" id="ARBA00023157"/>
    </source>
</evidence>
<evidence type="ECO:0000256" key="9">
    <source>
        <dbReference type="ARBA" id="ARBA00023319"/>
    </source>
</evidence>
<dbReference type="SUPFAM" id="SSF48726">
    <property type="entry name" value="Immunoglobulin"/>
    <property type="match status" value="2"/>
</dbReference>
<keyword evidence="4" id="KW-0732">Signal</keyword>
<evidence type="ECO:0000256" key="5">
    <source>
        <dbReference type="ARBA" id="ARBA00022989"/>
    </source>
</evidence>
<keyword evidence="8" id="KW-0325">Glycoprotein</keyword>
<keyword evidence="3 11" id="KW-0812">Transmembrane</keyword>
<organism evidence="13">
    <name type="scientific">Petromyzon marinus</name>
    <name type="common">Sea lamprey</name>
    <dbReference type="NCBI Taxonomy" id="7757"/>
    <lineage>
        <taxon>Eukaryota</taxon>
        <taxon>Metazoa</taxon>
        <taxon>Chordata</taxon>
        <taxon>Craniata</taxon>
        <taxon>Vertebrata</taxon>
        <taxon>Cyclostomata</taxon>
        <taxon>Hyperoartia</taxon>
        <taxon>Petromyzontiformes</taxon>
        <taxon>Petromyzontidae</taxon>
        <taxon>Petromyzon</taxon>
    </lineage>
</organism>
<keyword evidence="7" id="KW-1015">Disulfide bond</keyword>
<keyword evidence="2" id="KW-0963">Cytoplasm</keyword>
<evidence type="ECO:0000256" key="3">
    <source>
        <dbReference type="ARBA" id="ARBA00022692"/>
    </source>
</evidence>
<reference evidence="13" key="2">
    <citation type="submission" date="2025-09" db="UniProtKB">
        <authorList>
            <consortium name="Ensembl"/>
        </authorList>
    </citation>
    <scope>IDENTIFICATION</scope>
</reference>
<gene>
    <name evidence="13" type="primary">HEPACAM</name>
</gene>
<dbReference type="OMA" id="DRKNPMA"/>
<protein>
    <submittedName>
        <fullName evidence="13">Hepatic and glial cell adhesion molecule</fullName>
    </submittedName>
</protein>
<dbReference type="InterPro" id="IPR013783">
    <property type="entry name" value="Ig-like_fold"/>
</dbReference>
<keyword evidence="6 11" id="KW-0472">Membrane</keyword>
<dbReference type="SMART" id="SM00409">
    <property type="entry name" value="IG"/>
    <property type="match status" value="2"/>
</dbReference>
<keyword evidence="9" id="KW-0393">Immunoglobulin domain</keyword>
<evidence type="ECO:0000259" key="12">
    <source>
        <dbReference type="PROSITE" id="PS50835"/>
    </source>
</evidence>
<evidence type="ECO:0000256" key="2">
    <source>
        <dbReference type="ARBA" id="ARBA00022490"/>
    </source>
</evidence>
<dbReference type="InterPro" id="IPR036179">
    <property type="entry name" value="Ig-like_dom_sf"/>
</dbReference>
<feature type="transmembrane region" description="Helical" evidence="11">
    <location>
        <begin position="249"/>
        <end position="273"/>
    </location>
</feature>
<sequence length="277" mass="29196">MAKVNSHPSRGYSNSHITMMDLLVTQIHPMPHRAVNVTGPAGSVRGTAASTALLSVRYSSQSGGMPVIKWRLIRPTSGAHSPSVSRTVMVVQSFGGEGQAPAAEFANRVHVFRNGSLQLMLLRLSDEGTYEVEITITEDAVVGHHSVQLTVDVPISKPVVIISSPVAVEMAEAVTMNCSHVNGTRAVYAWLKGGAPLTNGSRHRLSAGGHSLTLAPVLLGDSDSYACLASNAVSRGASEPVLLTVHRRMAVYLILGGCVILIAIVITSVCLCCNPSK</sequence>
<dbReference type="InterPro" id="IPR003599">
    <property type="entry name" value="Ig_sub"/>
</dbReference>
<dbReference type="InterPro" id="IPR013106">
    <property type="entry name" value="Ig_V-set"/>
</dbReference>
<dbReference type="Pfam" id="PF13927">
    <property type="entry name" value="Ig_3"/>
    <property type="match status" value="1"/>
</dbReference>
<name>S4RZH2_PETMA</name>
<evidence type="ECO:0000313" key="13">
    <source>
        <dbReference type="Ensembl" id="ENSPMAP00000010613.1"/>
    </source>
</evidence>
<dbReference type="PANTHER" id="PTHR44888">
    <property type="entry name" value="HEPACAM FAMILY MEMBER 2-RELATED"/>
    <property type="match status" value="1"/>
</dbReference>
<dbReference type="InterPro" id="IPR007110">
    <property type="entry name" value="Ig-like_dom"/>
</dbReference>
<reference evidence="13" key="1">
    <citation type="submission" date="2025-08" db="UniProtKB">
        <authorList>
            <consortium name="Ensembl"/>
        </authorList>
    </citation>
    <scope>IDENTIFICATION</scope>
</reference>
<dbReference type="Ensembl" id="ENSPMAT00000010659.1">
    <property type="protein sequence ID" value="ENSPMAP00000010613.1"/>
    <property type="gene ID" value="ENSPMAG00000009650.1"/>
</dbReference>
<dbReference type="GeneTree" id="ENSGT01130000278319"/>